<dbReference type="EMBL" id="FXTM01000014">
    <property type="protein sequence ID" value="SMO61633.1"/>
    <property type="molecule type" value="Genomic_DNA"/>
</dbReference>
<gene>
    <name evidence="2" type="ORF">SAMN06269117_11449</name>
</gene>
<dbReference type="RefSeq" id="WP_142935682.1">
    <property type="nucleotide sequence ID" value="NZ_FXTM01000014.1"/>
</dbReference>
<organism evidence="2 3">
    <name type="scientific">Balnearium lithotrophicum</name>
    <dbReference type="NCBI Taxonomy" id="223788"/>
    <lineage>
        <taxon>Bacteria</taxon>
        <taxon>Pseudomonadati</taxon>
        <taxon>Aquificota</taxon>
        <taxon>Aquificia</taxon>
        <taxon>Desulfurobacteriales</taxon>
        <taxon>Desulfurobacteriaceae</taxon>
        <taxon>Balnearium</taxon>
    </lineage>
</organism>
<dbReference type="Proteomes" id="UP000317315">
    <property type="component" value="Unassembled WGS sequence"/>
</dbReference>
<feature type="region of interest" description="Disordered" evidence="1">
    <location>
        <begin position="95"/>
        <end position="194"/>
    </location>
</feature>
<name>A0A521CQC8_9BACT</name>
<feature type="compositionally biased region" description="Polar residues" evidence="1">
    <location>
        <begin position="95"/>
        <end position="108"/>
    </location>
</feature>
<protein>
    <submittedName>
        <fullName evidence="2">Uncharacterized protein</fullName>
    </submittedName>
</protein>
<sequence length="312" mass="35941">MSKEKYSLYDFPELLYNSKLLTNRQRCIVLCLFSFLNLKGGGAFSIDILAEKTGIRKDHIYCELKQLPFIRREGKKISLDIDKLKEFITTKLGSSNKPNKGLKKTQNGSKEDPKQVLERPNIGLSKTQNGSKKSPEAQASQSPDGTVNNISRKDYLDKNLKENIREEKKEVKNQPAEQKPNGDEKEERKENLEEKEITPSLISLVVQQIINAFKTEYKRRFNRYPLIDTASIKRVEKALLNSAANQEELKDLANQLIQKVPDFFKFRDKWIIDKGYSFFAFSYRVTDLTSQPVSYQVTNTPNVKFACKGGWR</sequence>
<evidence type="ECO:0000256" key="1">
    <source>
        <dbReference type="SAM" id="MobiDB-lite"/>
    </source>
</evidence>
<reference evidence="2 3" key="1">
    <citation type="submission" date="2017-05" db="EMBL/GenBank/DDBJ databases">
        <authorList>
            <person name="Varghese N."/>
            <person name="Submissions S."/>
        </authorList>
    </citation>
    <scope>NUCLEOTIDE SEQUENCE [LARGE SCALE GENOMIC DNA]</scope>
    <source>
        <strain evidence="2 3">DSM 16304</strain>
    </source>
</reference>
<feature type="compositionally biased region" description="Basic and acidic residues" evidence="1">
    <location>
        <begin position="151"/>
        <end position="172"/>
    </location>
</feature>
<proteinExistence type="predicted"/>
<accession>A0A521CQC8</accession>
<keyword evidence="3" id="KW-1185">Reference proteome</keyword>
<feature type="compositionally biased region" description="Polar residues" evidence="1">
    <location>
        <begin position="124"/>
        <end position="150"/>
    </location>
</feature>
<evidence type="ECO:0000313" key="3">
    <source>
        <dbReference type="Proteomes" id="UP000317315"/>
    </source>
</evidence>
<evidence type="ECO:0000313" key="2">
    <source>
        <dbReference type="EMBL" id="SMO61633.1"/>
    </source>
</evidence>
<feature type="compositionally biased region" description="Basic and acidic residues" evidence="1">
    <location>
        <begin position="180"/>
        <end position="194"/>
    </location>
</feature>
<dbReference type="AlphaFoldDB" id="A0A521CQC8"/>